<dbReference type="GO" id="GO:0003774">
    <property type="term" value="F:cytoskeletal motor activity"/>
    <property type="evidence" value="ECO:0007669"/>
    <property type="project" value="InterPro"/>
</dbReference>
<dbReference type="Pfam" id="PF02049">
    <property type="entry name" value="FliE"/>
    <property type="match status" value="1"/>
</dbReference>
<organism evidence="2 3">
    <name type="scientific">Mobilicoccus pelagius NBRC 104925</name>
    <dbReference type="NCBI Taxonomy" id="1089455"/>
    <lineage>
        <taxon>Bacteria</taxon>
        <taxon>Bacillati</taxon>
        <taxon>Actinomycetota</taxon>
        <taxon>Actinomycetes</taxon>
        <taxon>Micrococcales</taxon>
        <taxon>Dermatophilaceae</taxon>
        <taxon>Mobilicoccus</taxon>
    </lineage>
</organism>
<gene>
    <name evidence="2" type="primary">fliE</name>
    <name evidence="2" type="ORF">MOPEL_020_00130</name>
</gene>
<dbReference type="EMBL" id="BAFE01000019">
    <property type="protein sequence ID" value="GAB47527.1"/>
    <property type="molecule type" value="Genomic_DNA"/>
</dbReference>
<dbReference type="GO" id="GO:0009288">
    <property type="term" value="C:bacterial-type flagellum"/>
    <property type="evidence" value="ECO:0007669"/>
    <property type="project" value="InterPro"/>
</dbReference>
<dbReference type="InterPro" id="IPR001624">
    <property type="entry name" value="FliE"/>
</dbReference>
<keyword evidence="2" id="KW-0966">Cell projection</keyword>
<dbReference type="GO" id="GO:0071973">
    <property type="term" value="P:bacterial-type flagellum-dependent cell motility"/>
    <property type="evidence" value="ECO:0007669"/>
    <property type="project" value="InterPro"/>
</dbReference>
<name>H5UP69_9MICO</name>
<proteinExistence type="predicted"/>
<dbReference type="AlphaFoldDB" id="H5UP69"/>
<reference evidence="2 3" key="1">
    <citation type="submission" date="2012-02" db="EMBL/GenBank/DDBJ databases">
        <title>Whole genome shotgun sequence of Mobilicoccus pelagius NBRC 104925.</title>
        <authorList>
            <person name="Yoshida Y."/>
            <person name="Hosoyama A."/>
            <person name="Tsuchikane K."/>
            <person name="Katsumata H."/>
            <person name="Yamazaki S."/>
            <person name="Fujita N."/>
        </authorList>
    </citation>
    <scope>NUCLEOTIDE SEQUENCE [LARGE SCALE GENOMIC DNA]</scope>
    <source>
        <strain evidence="2 3">NBRC 104925</strain>
    </source>
</reference>
<keyword evidence="2" id="KW-0969">Cilium</keyword>
<dbReference type="STRING" id="1089455.MOPEL_020_00130"/>
<sequence>MSIAPITPSFGFGVTPGFGINPANGVSAAPPRTEVDTTTAAQGVASFGQMLAGRIEAFGPSSVQSVGATGPATMPITATGAAAPTTFTRPEVTAANMTTWASEPTDLGRGLESGATGMVGEKLGELGALHERSDKLAVAAATGDLKDIHEYTVAANEAQVATQLAVNVRDKALQSFNDIIRMQL</sequence>
<comment type="caution">
    <text evidence="2">The sequence shown here is derived from an EMBL/GenBank/DDBJ whole genome shotgun (WGS) entry which is preliminary data.</text>
</comment>
<dbReference type="eggNOG" id="COG1677">
    <property type="taxonomic scope" value="Bacteria"/>
</dbReference>
<keyword evidence="2" id="KW-0282">Flagellum</keyword>
<keyword evidence="3" id="KW-1185">Reference proteome</keyword>
<evidence type="ECO:0000313" key="3">
    <source>
        <dbReference type="Proteomes" id="UP000004367"/>
    </source>
</evidence>
<keyword evidence="1" id="KW-0975">Bacterial flagellum</keyword>
<evidence type="ECO:0000256" key="1">
    <source>
        <dbReference type="ARBA" id="ARBA00023143"/>
    </source>
</evidence>
<dbReference type="GO" id="GO:0005198">
    <property type="term" value="F:structural molecule activity"/>
    <property type="evidence" value="ECO:0007669"/>
    <property type="project" value="InterPro"/>
</dbReference>
<evidence type="ECO:0000313" key="2">
    <source>
        <dbReference type="EMBL" id="GAB47527.1"/>
    </source>
</evidence>
<dbReference type="Proteomes" id="UP000004367">
    <property type="component" value="Unassembled WGS sequence"/>
</dbReference>
<accession>H5UP69</accession>
<protein>
    <submittedName>
        <fullName evidence="2">Flagellar hook-basal body complex protein FliE</fullName>
    </submittedName>
</protein>
<dbReference type="RefSeq" id="WP_009481425.1">
    <property type="nucleotide sequence ID" value="NZ_BAFE01000019.1"/>
</dbReference>